<evidence type="ECO:0000256" key="1">
    <source>
        <dbReference type="SAM" id="MobiDB-lite"/>
    </source>
</evidence>
<evidence type="ECO:0000313" key="3">
    <source>
        <dbReference type="EMBL" id="QDE40749.1"/>
    </source>
</evidence>
<evidence type="ECO:0000313" key="4">
    <source>
        <dbReference type="Proteomes" id="UP000316093"/>
    </source>
</evidence>
<feature type="region of interest" description="Disordered" evidence="1">
    <location>
        <begin position="263"/>
        <end position="292"/>
    </location>
</feature>
<protein>
    <recommendedName>
        <fullName evidence="5">Energy transducer TonB</fullName>
    </recommendedName>
</protein>
<dbReference type="EMBL" id="CP041046">
    <property type="protein sequence ID" value="QDE40749.1"/>
    <property type="molecule type" value="Genomic_DNA"/>
</dbReference>
<feature type="compositionally biased region" description="Pro residues" evidence="1">
    <location>
        <begin position="100"/>
        <end position="123"/>
    </location>
</feature>
<evidence type="ECO:0000256" key="2">
    <source>
        <dbReference type="SAM" id="Phobius"/>
    </source>
</evidence>
<evidence type="ECO:0008006" key="5">
    <source>
        <dbReference type="Google" id="ProtNLM"/>
    </source>
</evidence>
<keyword evidence="2" id="KW-0812">Transmembrane</keyword>
<accession>A0A4Y5Z884</accession>
<keyword evidence="2" id="KW-0472">Membrane</keyword>
<name>A0A4Y5Z884_9GAMM</name>
<keyword evidence="2" id="KW-1133">Transmembrane helix</keyword>
<dbReference type="Proteomes" id="UP000316093">
    <property type="component" value="Chromosome"/>
</dbReference>
<sequence>MQYPGKAPPPYVESHRLPPEATARHGLQPIDPATFTALRAIGQRKAPRDRVLTTLAIVGTLVLHLLIIMLVSYEMQPRPYLGYAPVDDKAEIMEVRFIEPTPPPPPQANVPPPPPVSEPPPKVRSPEATRPEPPRPKKELPKDEPPAENEAPAPPAPALQLYGKDGSINAGKPAPSTGATTQADFVSHKPTDDAGVMVHKGPVTYKETRFEKDWAPRDENIANAGMRKVLENTMLKKEVNIGGQRINCATVLFILPVGCRGQDPSKPPPKSADGRLNMAPSHPLADGPDVVKPPSEAECIAAFRADKPLPQGCASDVPLKAIELEKAEQERRTGH</sequence>
<gene>
    <name evidence="3" type="ORF">FIV34_16815</name>
</gene>
<dbReference type="AlphaFoldDB" id="A0A4Y5Z884"/>
<feature type="region of interest" description="Disordered" evidence="1">
    <location>
        <begin position="98"/>
        <end position="197"/>
    </location>
</feature>
<keyword evidence="4" id="KW-1185">Reference proteome</keyword>
<dbReference type="RefSeq" id="WP_139984674.1">
    <property type="nucleotide sequence ID" value="NZ_CP041046.1"/>
</dbReference>
<organism evidence="3 4">
    <name type="scientific">Luteibacter pinisoli</name>
    <dbReference type="NCBI Taxonomy" id="2589080"/>
    <lineage>
        <taxon>Bacteria</taxon>
        <taxon>Pseudomonadati</taxon>
        <taxon>Pseudomonadota</taxon>
        <taxon>Gammaproteobacteria</taxon>
        <taxon>Lysobacterales</taxon>
        <taxon>Rhodanobacteraceae</taxon>
        <taxon>Luteibacter</taxon>
    </lineage>
</organism>
<reference evidence="3 4" key="1">
    <citation type="submission" date="2019-06" db="EMBL/GenBank/DDBJ databases">
        <title>A complete genome sequence for Luteibacter pinisoli MAH-14.</title>
        <authorList>
            <person name="Baltrus D.A."/>
        </authorList>
    </citation>
    <scope>NUCLEOTIDE SEQUENCE [LARGE SCALE GENOMIC DNA]</scope>
    <source>
        <strain evidence="3 4">MAH-14</strain>
    </source>
</reference>
<proteinExistence type="predicted"/>
<dbReference type="OrthoDB" id="5949272at2"/>
<feature type="transmembrane region" description="Helical" evidence="2">
    <location>
        <begin position="51"/>
        <end position="73"/>
    </location>
</feature>
<dbReference type="KEGG" id="lpy:FIV34_16815"/>
<feature type="compositionally biased region" description="Basic and acidic residues" evidence="1">
    <location>
        <begin position="124"/>
        <end position="145"/>
    </location>
</feature>